<gene>
    <name evidence="1" type="ORF">H9895_08660</name>
</gene>
<dbReference type="AlphaFoldDB" id="A0A9D1TL85"/>
<dbReference type="Pfam" id="PF08970">
    <property type="entry name" value="Sda"/>
    <property type="match status" value="1"/>
</dbReference>
<proteinExistence type="predicted"/>
<dbReference type="SUPFAM" id="SSF100985">
    <property type="entry name" value="Sporulation inhibitor Sda"/>
    <property type="match status" value="1"/>
</dbReference>
<protein>
    <submittedName>
        <fullName evidence="1">Sporulation histidine kinase inhibitor Sda</fullName>
    </submittedName>
</protein>
<reference evidence="1" key="2">
    <citation type="submission" date="2021-04" db="EMBL/GenBank/DDBJ databases">
        <authorList>
            <person name="Gilroy R."/>
        </authorList>
    </citation>
    <scope>NUCLEOTIDE SEQUENCE</scope>
    <source>
        <strain evidence="1">CHK169-2315</strain>
    </source>
</reference>
<name>A0A9D1TL85_9BACI</name>
<dbReference type="Gene3D" id="1.10.287.1100">
    <property type="entry name" value="Sporulation inhibitor A"/>
    <property type="match status" value="1"/>
</dbReference>
<reference evidence="1" key="1">
    <citation type="journal article" date="2021" name="PeerJ">
        <title>Extensive microbial diversity within the chicken gut microbiome revealed by metagenomics and culture.</title>
        <authorList>
            <person name="Gilroy R."/>
            <person name="Ravi A."/>
            <person name="Getino M."/>
            <person name="Pursley I."/>
            <person name="Horton D.L."/>
            <person name="Alikhan N.F."/>
            <person name="Baker D."/>
            <person name="Gharbi K."/>
            <person name="Hall N."/>
            <person name="Watson M."/>
            <person name="Adriaenssens E.M."/>
            <person name="Foster-Nyarko E."/>
            <person name="Jarju S."/>
            <person name="Secka A."/>
            <person name="Antonio M."/>
            <person name="Oren A."/>
            <person name="Chaudhuri R.R."/>
            <person name="La Ragione R."/>
            <person name="Hildebrand F."/>
            <person name="Pallen M.J."/>
        </authorList>
    </citation>
    <scope>NUCLEOTIDE SEQUENCE</scope>
    <source>
        <strain evidence="1">CHK169-2315</strain>
    </source>
</reference>
<organism evidence="1 2">
    <name type="scientific">Candidatus Pseudogracilibacillus intestinigallinarum</name>
    <dbReference type="NCBI Taxonomy" id="2838742"/>
    <lineage>
        <taxon>Bacteria</taxon>
        <taxon>Bacillati</taxon>
        <taxon>Bacillota</taxon>
        <taxon>Bacilli</taxon>
        <taxon>Bacillales</taxon>
        <taxon>Bacillaceae</taxon>
        <taxon>Pseudogracilibacillus</taxon>
    </lineage>
</organism>
<sequence>MNELSNEMLMDTYVHAVQLNLDDHFILLLEKELSRRNLYHFYH</sequence>
<comment type="caution">
    <text evidence="1">The sequence shown here is derived from an EMBL/GenBank/DDBJ whole genome shotgun (WGS) entry which is preliminary data.</text>
</comment>
<dbReference type="InterPro" id="IPR036916">
    <property type="entry name" value="Sda_sf"/>
</dbReference>
<evidence type="ECO:0000313" key="1">
    <source>
        <dbReference type="EMBL" id="HIV75132.1"/>
    </source>
</evidence>
<dbReference type="InterPro" id="IPR015064">
    <property type="entry name" value="Sda"/>
</dbReference>
<dbReference type="Proteomes" id="UP000823937">
    <property type="component" value="Unassembled WGS sequence"/>
</dbReference>
<evidence type="ECO:0000313" key="2">
    <source>
        <dbReference type="Proteomes" id="UP000823937"/>
    </source>
</evidence>
<dbReference type="EMBL" id="DXHX01000123">
    <property type="protein sequence ID" value="HIV75132.1"/>
    <property type="molecule type" value="Genomic_DNA"/>
</dbReference>
<accession>A0A9D1TL85</accession>